<sequence>MQSTLSEVKLRHLASNLGKEWTALATYLGVRSDEVDRIKADYLGSEEQIFQMLMIWWQRWDHSNRSGDGGALSFLQESFVKIGRSDLAQSISDSMGPPSDWNFEVYRNEFIRYYKDAMGVVPLLPWLASEVSKINDMYVKLKYNEKDSKAGRVVKRYIGSYEDMLRLEFHDGQPVRFILLSGIAGSGKTTIVSKIATDWALQTPGSTLSKFSLLVALSMRELKRAPDLTEAVFDQILAKDTNVNPVALKDHLRSHAEEVLVVLDGADEFDKEGSQLPTEGDIIDIISNKVLRGCTVIVTTRPHMVDKLCKLNPCFTRIEACGFSEEGVKEYIEKFFQGEDPQIATDLYRYLVVSESLRNLAKIPMMLLLMCLVWSEGHKLHETLTELFTDAMFFILKRHFQTTDNLGISGDEDLFWNELKDTVKELGKAALDGLMLPGQKLVFDVSDFGNPAVVDQACKIGILSQERVRSKLRSVQCVTFIHKTFQEAIAGFYWATLAESNVDLFNHYLSLIPDDWLASTLEYVFRFCCGANTEAARLLLSHVVSSFNWDNSKSWRFHDFKKVGILDFDIAMRLHDDIKFCPQINLCFLMHLEAHGKELHSLMMPVFKRGLSFDLKCSKDVGLAFGFLIECASVSNPSFLTGLTKINVESIDKDGSAVVTRILKHAVIATDVDLEFDAASFKKNKGVDSSWQVSLGDALGSMQSLKTLSLYCRPFPVNMDLSVMFRCLAQTAVMKLECFALQGFKVDPSCLKQFLEQQDRLCQLGLSTRSLVHLENNDHFWSAVFAGLETQSLRVLEVSYSKHTGSQTIHLDRKYPNLEVLKLSEDGLQQEDLQQVVCVIPKAPRLQELDLSGNRIRDVFPSLVEQLPILNHLEVLNLNDTDLLSDQVVLLARDVLSTLPNLRVLSLSRSYHHYATSITPDALLSVVWWSCNSSSLEELDMKGCVATIPHRNKPQSGDESGEDLPTPTYSRPPGECSLKTLDVHRNYLGKLTPQFIRLLKHMPALKILNMNAMDLTDSDAIYLAEVLPSCPQLQELMLEGNDATLGKDGIEALYKAVQKLPNLKHLYLDVSV</sequence>
<dbReference type="PROSITE" id="PS51450">
    <property type="entry name" value="LRR"/>
    <property type="match status" value="1"/>
</dbReference>
<evidence type="ECO:0008006" key="8">
    <source>
        <dbReference type="Google" id="ProtNLM"/>
    </source>
</evidence>
<dbReference type="Pfam" id="PF00560">
    <property type="entry name" value="LRR_1"/>
    <property type="match status" value="1"/>
</dbReference>
<feature type="domain" description="NACHT" evidence="5">
    <location>
        <begin position="176"/>
        <end position="302"/>
    </location>
</feature>
<dbReference type="SUPFAM" id="SSF47986">
    <property type="entry name" value="DEATH domain"/>
    <property type="match status" value="1"/>
</dbReference>
<evidence type="ECO:0000256" key="1">
    <source>
        <dbReference type="ARBA" id="ARBA00022741"/>
    </source>
</evidence>
<evidence type="ECO:0000259" key="4">
    <source>
        <dbReference type="PROSITE" id="PS50017"/>
    </source>
</evidence>
<dbReference type="OMA" id="FLNHERT"/>
<proteinExistence type="predicted"/>
<evidence type="ECO:0000259" key="5">
    <source>
        <dbReference type="PROSITE" id="PS50837"/>
    </source>
</evidence>
<dbReference type="SMART" id="SM00005">
    <property type="entry name" value="DEATH"/>
    <property type="match status" value="1"/>
</dbReference>
<dbReference type="Gene3D" id="1.10.533.10">
    <property type="entry name" value="Death Domain, Fas"/>
    <property type="match status" value="1"/>
</dbReference>
<dbReference type="InterPro" id="IPR001611">
    <property type="entry name" value="Leu-rich_rpt"/>
</dbReference>
<dbReference type="PANTHER" id="PTHR46312">
    <property type="entry name" value="NACHT DOMAIN-CONTAINING PROTEIN"/>
    <property type="match status" value="1"/>
</dbReference>
<dbReference type="Gene3D" id="3.40.50.300">
    <property type="entry name" value="P-loop containing nucleotide triphosphate hydrolases"/>
    <property type="match status" value="1"/>
</dbReference>
<dbReference type="AlphaFoldDB" id="A0A914A2K0"/>
<keyword evidence="1" id="KW-0547">Nucleotide-binding</keyword>
<dbReference type="InterPro" id="IPR007111">
    <property type="entry name" value="NACHT_NTPase"/>
</dbReference>
<organism evidence="6 7">
    <name type="scientific">Patiria miniata</name>
    <name type="common">Bat star</name>
    <name type="synonym">Asterina miniata</name>
    <dbReference type="NCBI Taxonomy" id="46514"/>
    <lineage>
        <taxon>Eukaryota</taxon>
        <taxon>Metazoa</taxon>
        <taxon>Echinodermata</taxon>
        <taxon>Eleutherozoa</taxon>
        <taxon>Asterozoa</taxon>
        <taxon>Asteroidea</taxon>
        <taxon>Valvatacea</taxon>
        <taxon>Valvatida</taxon>
        <taxon>Asterinidae</taxon>
        <taxon>Patiria</taxon>
    </lineage>
</organism>
<evidence type="ECO:0000256" key="2">
    <source>
        <dbReference type="ARBA" id="ARBA00022840"/>
    </source>
</evidence>
<feature type="domain" description="Death" evidence="4">
    <location>
        <begin position="6"/>
        <end position="95"/>
    </location>
</feature>
<evidence type="ECO:0000313" key="6">
    <source>
        <dbReference type="EnsemblMetazoa" id="XP_038057829.1"/>
    </source>
</evidence>
<dbReference type="InterPro" id="IPR011029">
    <property type="entry name" value="DEATH-like_dom_sf"/>
</dbReference>
<dbReference type="PANTHER" id="PTHR46312:SF2">
    <property type="entry name" value="NUCLEOTIDE-BINDING OLIGOMERIZATION DOMAIN-CONTAINING PROTEIN 2-LIKE"/>
    <property type="match status" value="1"/>
</dbReference>
<reference evidence="6" key="1">
    <citation type="submission" date="2022-11" db="UniProtKB">
        <authorList>
            <consortium name="EnsemblMetazoa"/>
        </authorList>
    </citation>
    <scope>IDENTIFICATION</scope>
</reference>
<evidence type="ECO:0000256" key="3">
    <source>
        <dbReference type="SAM" id="MobiDB-lite"/>
    </source>
</evidence>
<name>A0A914A2K0_PATMI</name>
<dbReference type="GO" id="GO:0007165">
    <property type="term" value="P:signal transduction"/>
    <property type="evidence" value="ECO:0007669"/>
    <property type="project" value="InterPro"/>
</dbReference>
<keyword evidence="2" id="KW-0067">ATP-binding</keyword>
<dbReference type="InterPro" id="IPR027417">
    <property type="entry name" value="P-loop_NTPase"/>
</dbReference>
<dbReference type="PROSITE" id="PS50837">
    <property type="entry name" value="NACHT"/>
    <property type="match status" value="1"/>
</dbReference>
<protein>
    <recommendedName>
        <fullName evidence="8">NACHT domain-containing protein</fullName>
    </recommendedName>
</protein>
<dbReference type="GO" id="GO:0005524">
    <property type="term" value="F:ATP binding"/>
    <property type="evidence" value="ECO:0007669"/>
    <property type="project" value="UniProtKB-KW"/>
</dbReference>
<keyword evidence="7" id="KW-1185">Reference proteome</keyword>
<dbReference type="InterPro" id="IPR032675">
    <property type="entry name" value="LRR_dom_sf"/>
</dbReference>
<dbReference type="Pfam" id="PF05729">
    <property type="entry name" value="NACHT"/>
    <property type="match status" value="1"/>
</dbReference>
<dbReference type="PROSITE" id="PS50017">
    <property type="entry name" value="DEATH_DOMAIN"/>
    <property type="match status" value="1"/>
</dbReference>
<dbReference type="InterPro" id="IPR000488">
    <property type="entry name" value="Death_dom"/>
</dbReference>
<dbReference type="GeneID" id="119729288"/>
<dbReference type="OrthoDB" id="120976at2759"/>
<feature type="region of interest" description="Disordered" evidence="3">
    <location>
        <begin position="950"/>
        <end position="973"/>
    </location>
</feature>
<evidence type="ECO:0000313" key="7">
    <source>
        <dbReference type="Proteomes" id="UP000887568"/>
    </source>
</evidence>
<dbReference type="Pfam" id="PF00531">
    <property type="entry name" value="Death"/>
    <property type="match status" value="1"/>
</dbReference>
<dbReference type="SUPFAM" id="SSF52540">
    <property type="entry name" value="P-loop containing nucleoside triphosphate hydrolases"/>
    <property type="match status" value="1"/>
</dbReference>
<accession>A0A914A2K0</accession>
<dbReference type="EnsemblMetazoa" id="XM_038201901.1">
    <property type="protein sequence ID" value="XP_038057829.1"/>
    <property type="gene ID" value="LOC119729288"/>
</dbReference>
<dbReference type="SUPFAM" id="SSF52047">
    <property type="entry name" value="RNI-like"/>
    <property type="match status" value="1"/>
</dbReference>
<dbReference type="Gene3D" id="3.80.10.10">
    <property type="entry name" value="Ribonuclease Inhibitor"/>
    <property type="match status" value="2"/>
</dbReference>
<dbReference type="RefSeq" id="XP_038057829.1">
    <property type="nucleotide sequence ID" value="XM_038201901.1"/>
</dbReference>
<dbReference type="Proteomes" id="UP000887568">
    <property type="component" value="Unplaced"/>
</dbReference>